<evidence type="ECO:0000313" key="4">
    <source>
        <dbReference type="Proteomes" id="UP001437256"/>
    </source>
</evidence>
<proteinExistence type="predicted"/>
<dbReference type="Proteomes" id="UP001437256">
    <property type="component" value="Unassembled WGS sequence"/>
</dbReference>
<reference evidence="3 4" key="1">
    <citation type="submission" date="2024-05" db="EMBL/GenBank/DDBJ databases">
        <title>A draft genome resource for the thread blight pathogen Marasmius tenuissimus strain MS-2.</title>
        <authorList>
            <person name="Yulfo-Soto G.E."/>
            <person name="Baruah I.K."/>
            <person name="Amoako-Attah I."/>
            <person name="Bukari Y."/>
            <person name="Meinhardt L.W."/>
            <person name="Bailey B.A."/>
            <person name="Cohen S.P."/>
        </authorList>
    </citation>
    <scope>NUCLEOTIDE SEQUENCE [LARGE SCALE GENOMIC DNA]</scope>
    <source>
        <strain evidence="3 4">MS-2</strain>
    </source>
</reference>
<name>A0ABR3A3W7_9AGAR</name>
<feature type="region of interest" description="Disordered" evidence="1">
    <location>
        <begin position="1"/>
        <end position="21"/>
    </location>
</feature>
<accession>A0ABR3A3W7</accession>
<dbReference type="Pfam" id="PF20153">
    <property type="entry name" value="DUF6535"/>
    <property type="match status" value="1"/>
</dbReference>
<evidence type="ECO:0000313" key="3">
    <source>
        <dbReference type="EMBL" id="KAL0068195.1"/>
    </source>
</evidence>
<evidence type="ECO:0000256" key="1">
    <source>
        <dbReference type="SAM" id="MobiDB-lite"/>
    </source>
</evidence>
<organism evidence="3 4">
    <name type="scientific">Marasmius tenuissimus</name>
    <dbReference type="NCBI Taxonomy" id="585030"/>
    <lineage>
        <taxon>Eukaryota</taxon>
        <taxon>Fungi</taxon>
        <taxon>Dikarya</taxon>
        <taxon>Basidiomycota</taxon>
        <taxon>Agaricomycotina</taxon>
        <taxon>Agaricomycetes</taxon>
        <taxon>Agaricomycetidae</taxon>
        <taxon>Agaricales</taxon>
        <taxon>Marasmiineae</taxon>
        <taxon>Marasmiaceae</taxon>
        <taxon>Marasmius</taxon>
    </lineage>
</organism>
<evidence type="ECO:0000259" key="2">
    <source>
        <dbReference type="Pfam" id="PF20153"/>
    </source>
</evidence>
<keyword evidence="4" id="KW-1185">Reference proteome</keyword>
<comment type="caution">
    <text evidence="3">The sequence shown here is derived from an EMBL/GenBank/DDBJ whole genome shotgun (WGS) entry which is preliminary data.</text>
</comment>
<feature type="domain" description="DUF6535" evidence="2">
    <location>
        <begin position="24"/>
        <end position="55"/>
    </location>
</feature>
<protein>
    <recommendedName>
        <fullName evidence="2">DUF6535 domain-containing protein</fullName>
    </recommendedName>
</protein>
<dbReference type="InterPro" id="IPR045338">
    <property type="entry name" value="DUF6535"/>
</dbReference>
<sequence length="483" mass="54790">MKPESMADAVPKEDEDGQAKKEAWEEVMKRVEKNDDGMAEGWKEDIDTLLVFTLLRALPPNVVMPTVFDTVIARVDREWEATDVEYVLHGWALPRYLIAPFTYSRSHTQLIYSHQVWIQYGSPLVNDLHTQPFSWDEHNNLTWAEHCAPLTRIVQLMLNEVTFGRPLTLGYIRNFRCHYADMNTPSLDFASVAPVITDLAKADLDSLIDKQPVVDFLIWFNKVLRYHSLDDPYTLIDALDMFRVSQGLRKDCFTRPVGFFPVSMTRLNLLLCDASTKNDALQLMGDFRRAYQDDSLKSASLYFLRHLGSYLSRNIPSNLEYYPLQLREELRQLGYFEASDSPDEIPCLLTSQEGLSFLRSLNATINPEQRNVSYLLSRWVLGLKCVAHLNKLPLDYFDVRDSQHPPRSLEAGPSSVNSNAPPDDGGAFDGGNGLARDRGEAVPLTLAEEGARGGTSIGWFDSGEAEDNADILERHLFDYLIAT</sequence>
<feature type="region of interest" description="Disordered" evidence="1">
    <location>
        <begin position="404"/>
        <end position="434"/>
    </location>
</feature>
<gene>
    <name evidence="3" type="ORF">AAF712_004855</name>
</gene>
<dbReference type="EMBL" id="JBBXMP010000020">
    <property type="protein sequence ID" value="KAL0068195.1"/>
    <property type="molecule type" value="Genomic_DNA"/>
</dbReference>